<comment type="caution">
    <text evidence="3">The sequence shown here is derived from an EMBL/GenBank/DDBJ whole genome shotgun (WGS) entry which is preliminary data.</text>
</comment>
<keyword evidence="2" id="KW-1133">Transmembrane helix</keyword>
<feature type="transmembrane region" description="Helical" evidence="2">
    <location>
        <begin position="158"/>
        <end position="183"/>
    </location>
</feature>
<dbReference type="Proteomes" id="UP001530377">
    <property type="component" value="Unassembled WGS sequence"/>
</dbReference>
<proteinExistence type="predicted"/>
<feature type="transmembrane region" description="Helical" evidence="2">
    <location>
        <begin position="80"/>
        <end position="99"/>
    </location>
</feature>
<dbReference type="PANTHER" id="PTHR31134:SF1">
    <property type="entry name" value="TRANSMEMBRANE PROTEIN 128"/>
    <property type="match status" value="1"/>
</dbReference>
<name>A0ABD3R0Q5_9STRA</name>
<keyword evidence="2" id="KW-0472">Membrane</keyword>
<evidence type="ECO:0000313" key="3">
    <source>
        <dbReference type="EMBL" id="KAL3806112.1"/>
    </source>
</evidence>
<dbReference type="AlphaFoldDB" id="A0ABD3R0Q5"/>
<evidence type="ECO:0000256" key="1">
    <source>
        <dbReference type="SAM" id="MobiDB-lite"/>
    </source>
</evidence>
<dbReference type="Pfam" id="PF20479">
    <property type="entry name" value="TMEM128"/>
    <property type="match status" value="1"/>
</dbReference>
<reference evidence="3 4" key="1">
    <citation type="submission" date="2024-10" db="EMBL/GenBank/DDBJ databases">
        <title>Updated reference genomes for cyclostephanoid diatoms.</title>
        <authorList>
            <person name="Roberts W.R."/>
            <person name="Alverson A.J."/>
        </authorList>
    </citation>
    <scope>NUCLEOTIDE SEQUENCE [LARGE SCALE GENOMIC DNA]</scope>
    <source>
        <strain evidence="3 4">AJA228-03</strain>
    </source>
</reference>
<gene>
    <name evidence="3" type="ORF">ACHAXA_010710</name>
</gene>
<keyword evidence="2" id="KW-0812">Transmembrane</keyword>
<dbReference type="PANTHER" id="PTHR31134">
    <property type="entry name" value="TRANSMEMBRANE PROTEIN 128"/>
    <property type="match status" value="1"/>
</dbReference>
<organism evidence="3 4">
    <name type="scientific">Cyclostephanos tholiformis</name>
    <dbReference type="NCBI Taxonomy" id="382380"/>
    <lineage>
        <taxon>Eukaryota</taxon>
        <taxon>Sar</taxon>
        <taxon>Stramenopiles</taxon>
        <taxon>Ochrophyta</taxon>
        <taxon>Bacillariophyta</taxon>
        <taxon>Coscinodiscophyceae</taxon>
        <taxon>Thalassiosirophycidae</taxon>
        <taxon>Stephanodiscales</taxon>
        <taxon>Stephanodiscaceae</taxon>
        <taxon>Cyclostephanos</taxon>
    </lineage>
</organism>
<protein>
    <submittedName>
        <fullName evidence="3">Uncharacterized protein</fullName>
    </submittedName>
</protein>
<feature type="transmembrane region" description="Helical" evidence="2">
    <location>
        <begin position="119"/>
        <end position="138"/>
    </location>
</feature>
<evidence type="ECO:0000256" key="2">
    <source>
        <dbReference type="SAM" id="Phobius"/>
    </source>
</evidence>
<dbReference type="EMBL" id="JALLPB020000891">
    <property type="protein sequence ID" value="KAL3806112.1"/>
    <property type="molecule type" value="Genomic_DNA"/>
</dbReference>
<dbReference type="InterPro" id="IPR033579">
    <property type="entry name" value="TMEM128"/>
</dbReference>
<feature type="region of interest" description="Disordered" evidence="1">
    <location>
        <begin position="1"/>
        <end position="39"/>
    </location>
</feature>
<keyword evidence="4" id="KW-1185">Reference proteome</keyword>
<sequence length="187" mass="21052">MANPLDVEQSAPLRRRLAAPNNNDLGDSQRLKFPEPSPGLPARHPLNILKRSAIMGGTLYVLHELKVFHNILHSPSVSHGWFKIGIASTIALLAVKAHVELYEGKLKDKKVEYENFKSATHWAILLIFMSWTSFHMALSPVYGTFKTWLIMCGFGYGILIQGALFIPVWGQNAISFIVLTFFLQTYK</sequence>
<accession>A0ABD3R0Q5</accession>
<evidence type="ECO:0000313" key="4">
    <source>
        <dbReference type="Proteomes" id="UP001530377"/>
    </source>
</evidence>